<evidence type="ECO:0000256" key="3">
    <source>
        <dbReference type="ARBA" id="ARBA00023242"/>
    </source>
</evidence>
<keyword evidence="3" id="KW-0539">Nucleus</keyword>
<evidence type="ECO:0000259" key="5">
    <source>
        <dbReference type="PROSITE" id="PS51253"/>
    </source>
</evidence>
<dbReference type="KEGG" id="bim:112213540"/>
<dbReference type="OMA" id="ICRENEH"/>
<keyword evidence="2" id="KW-0238">DNA-binding</keyword>
<gene>
    <name evidence="7" type="primary">LOC112213540</name>
</gene>
<reference evidence="7" key="1">
    <citation type="submission" date="2025-08" db="UniProtKB">
        <authorList>
            <consortium name="RefSeq"/>
        </authorList>
    </citation>
    <scope>IDENTIFICATION</scope>
</reference>
<dbReference type="Pfam" id="PF03221">
    <property type="entry name" value="HTH_Tnp_Tc5"/>
    <property type="match status" value="1"/>
</dbReference>
<evidence type="ECO:0000256" key="4">
    <source>
        <dbReference type="SAM" id="MobiDB-lite"/>
    </source>
</evidence>
<proteinExistence type="predicted"/>
<comment type="subcellular location">
    <subcellularLocation>
        <location evidence="1">Nucleus</location>
    </subcellularLocation>
</comment>
<dbReference type="RefSeq" id="XP_024226115.1">
    <property type="nucleotide sequence ID" value="XM_024370347.2"/>
</dbReference>
<feature type="domain" description="HTH CENPB-type" evidence="5">
    <location>
        <begin position="66"/>
        <end position="137"/>
    </location>
</feature>
<evidence type="ECO:0000313" key="6">
    <source>
        <dbReference type="Proteomes" id="UP000515180"/>
    </source>
</evidence>
<sequence>MSENRRKRRTFLSVQHKNEIVEELKRGMSVKYLARQYGVSRDVIHSICRENEHLIRLRKRRGHSSKHKNRRRSLNEEVEDCLYAWILDQQAIGAELTDPLIQEKAIELCGEQEGSSLTGDKRWLAEFKSRYKVGAVRVRRAETASREEIEERIRDVSNENYNEEEVDEYDIYDEDPVGRFDDDEGIPENEQEEEISEEINEGEEDENEAAETDKSELSLITRKKTDLNLLREIIRKYAYNNRAVLVMGEAIINILYNDMA</sequence>
<dbReference type="Proteomes" id="UP000515180">
    <property type="component" value="Unplaced"/>
</dbReference>
<evidence type="ECO:0000256" key="2">
    <source>
        <dbReference type="ARBA" id="ARBA00023125"/>
    </source>
</evidence>
<dbReference type="Pfam" id="PF04218">
    <property type="entry name" value="CENP-B_N"/>
    <property type="match status" value="1"/>
</dbReference>
<protein>
    <submittedName>
        <fullName evidence="7">Uncharacterized protein LOC112213540</fullName>
    </submittedName>
</protein>
<dbReference type="OrthoDB" id="8028904at2759"/>
<dbReference type="SUPFAM" id="SSF46689">
    <property type="entry name" value="Homeodomain-like"/>
    <property type="match status" value="2"/>
</dbReference>
<dbReference type="InterPro" id="IPR006600">
    <property type="entry name" value="HTH_CenpB_DNA-bd_dom"/>
</dbReference>
<organism evidence="6 7">
    <name type="scientific">Bombus impatiens</name>
    <name type="common">Bumblebee</name>
    <dbReference type="NCBI Taxonomy" id="132113"/>
    <lineage>
        <taxon>Eukaryota</taxon>
        <taxon>Metazoa</taxon>
        <taxon>Ecdysozoa</taxon>
        <taxon>Arthropoda</taxon>
        <taxon>Hexapoda</taxon>
        <taxon>Insecta</taxon>
        <taxon>Pterygota</taxon>
        <taxon>Neoptera</taxon>
        <taxon>Endopterygota</taxon>
        <taxon>Hymenoptera</taxon>
        <taxon>Apocrita</taxon>
        <taxon>Aculeata</taxon>
        <taxon>Apoidea</taxon>
        <taxon>Anthophila</taxon>
        <taxon>Apidae</taxon>
        <taxon>Bombus</taxon>
        <taxon>Pyrobombus</taxon>
    </lineage>
</organism>
<dbReference type="AlphaFoldDB" id="A0A6P6FF05"/>
<keyword evidence="6" id="KW-1185">Reference proteome</keyword>
<dbReference type="InterPro" id="IPR007889">
    <property type="entry name" value="HTH_Psq"/>
</dbReference>
<accession>A0A6P6FF05</accession>
<dbReference type="InterPro" id="IPR009057">
    <property type="entry name" value="Homeodomain-like_sf"/>
</dbReference>
<evidence type="ECO:0000313" key="7">
    <source>
        <dbReference type="RefSeq" id="XP_024226115.1"/>
    </source>
</evidence>
<dbReference type="GO" id="GO:0005634">
    <property type="term" value="C:nucleus"/>
    <property type="evidence" value="ECO:0007669"/>
    <property type="project" value="UniProtKB-SubCell"/>
</dbReference>
<dbReference type="GeneID" id="112213540"/>
<dbReference type="SMART" id="SM00674">
    <property type="entry name" value="CENPB"/>
    <property type="match status" value="1"/>
</dbReference>
<name>A0A6P6FF05_BOMIM</name>
<dbReference type="PANTHER" id="PTHR19303">
    <property type="entry name" value="TRANSPOSON"/>
    <property type="match status" value="1"/>
</dbReference>
<dbReference type="GO" id="GO:0003677">
    <property type="term" value="F:DNA binding"/>
    <property type="evidence" value="ECO:0007669"/>
    <property type="project" value="UniProtKB-KW"/>
</dbReference>
<evidence type="ECO:0000256" key="1">
    <source>
        <dbReference type="ARBA" id="ARBA00004123"/>
    </source>
</evidence>
<dbReference type="PROSITE" id="PS51253">
    <property type="entry name" value="HTH_CENPB"/>
    <property type="match status" value="1"/>
</dbReference>
<dbReference type="PANTHER" id="PTHR19303:SF73">
    <property type="entry name" value="PROTEIN PDC2"/>
    <property type="match status" value="1"/>
</dbReference>
<dbReference type="InterPro" id="IPR050863">
    <property type="entry name" value="CenT-Element_Derived"/>
</dbReference>
<feature type="compositionally biased region" description="Acidic residues" evidence="4">
    <location>
        <begin position="174"/>
        <end position="210"/>
    </location>
</feature>
<dbReference type="Gene3D" id="1.10.10.60">
    <property type="entry name" value="Homeodomain-like"/>
    <property type="match status" value="2"/>
</dbReference>
<feature type="region of interest" description="Disordered" evidence="4">
    <location>
        <begin position="174"/>
        <end position="216"/>
    </location>
</feature>